<feature type="region of interest" description="Disordered" evidence="7">
    <location>
        <begin position="36"/>
        <end position="121"/>
    </location>
</feature>
<sequence>MKTFCTTSPLDAQKRCYDNEYPSMLEIGNRELTLPPEVSLTHSQPVVNVEEVRREESSNLEDEYESDVDSDIDYGNADDEASDAGEDGPKDSESTLEDLLASPLDRSKHANSKKLKALTKKRWTTRLRRDEGRRGDKLRTRSCIFKSTRPRAGSARIGVILILLGSDCKLTGKQKQSNPISITRSRAVVNPTLPGTGPTKLDPRLITALRPAMTAKILQFVPFNSSIDPAFWHSLTQLKIDILKLGDEPVPIQGWYERGRWTVERDQSSKVINQVGFGNEFRVDGKSLSSDQDDHHPQTSSTTGRVAVWGMLKNFNTIEEFKACDKQSLFNSFSDQLWKNKVEKKKVPAEDKSPEFLLITFSDLKKYKYYYWFAFPAFLSKPSWTVLLDDQDEHDGDWPILPLEDTLELNSLILQNNYDHHCWIGKRDPASKQWSLGPLSQWTEFFQKVEEENRYLIFIDPAVHPQATGWPLRNLLAHLQAHHGNQARKFKLIGYRDPLAEKQSLAVARSVVVTIELPEQESTQGRPAAVGWEKNAAGKLGPRMADLAPMMDPTRLAEQAVDLNLKLMRWRILPDLNLEKISSTRCLLLGAGTLGCYVARTLVAWGVRKVTFVDSAKVSFSNPVRQPLFEFQDCLEGGKPKAACASAALKRIYPGLETEGIELPIPMPGHPIPPNLVEQTKAQVAQLEKLFDGHDVVYLLMDSRESRWLPTLLGASKRKLVINAALGFDSYLVMRHGVRSSSSQSPAPVADDKPSGSVLPQIRQLGCYFCNDVVAPSDSLTDRTLDQMCTVTRPGLAPIASATAVEMMASVLQHPQGVEVLAEVIDKSRSKEEEAAGRPASIQESVLGLVPHQIRGFLAKFENLKLVGPAYDKCTGCSHKVINEYEKSKFSMLLQAFNDPKYLENLTGLSQLYEDSQQVNMESLEWDDDEDNE</sequence>
<evidence type="ECO:0000259" key="8">
    <source>
        <dbReference type="Pfam" id="PF00899"/>
    </source>
</evidence>
<gene>
    <name evidence="10" type="ORF">PtA15_3A824</name>
</gene>
<evidence type="ECO:0000256" key="1">
    <source>
        <dbReference type="ARBA" id="ARBA00010931"/>
    </source>
</evidence>
<dbReference type="InterPro" id="IPR042522">
    <property type="entry name" value="Atg7_N_1"/>
</dbReference>
<reference evidence="10" key="1">
    <citation type="submission" date="2022-10" db="EMBL/GenBank/DDBJ databases">
        <title>Puccinia triticina Genome sequencing and assembly.</title>
        <authorList>
            <person name="Li C."/>
        </authorList>
    </citation>
    <scope>NUCLEOTIDE SEQUENCE</scope>
    <source>
        <strain evidence="10">Pt15</strain>
    </source>
</reference>
<organism evidence="10 11">
    <name type="scientific">Puccinia triticina</name>
    <dbReference type="NCBI Taxonomy" id="208348"/>
    <lineage>
        <taxon>Eukaryota</taxon>
        <taxon>Fungi</taxon>
        <taxon>Dikarya</taxon>
        <taxon>Basidiomycota</taxon>
        <taxon>Pucciniomycotina</taxon>
        <taxon>Pucciniomycetes</taxon>
        <taxon>Pucciniales</taxon>
        <taxon>Pucciniaceae</taxon>
        <taxon>Puccinia</taxon>
    </lineage>
</organism>
<dbReference type="EMBL" id="CP110423">
    <property type="protein sequence ID" value="WAQ83453.1"/>
    <property type="molecule type" value="Genomic_DNA"/>
</dbReference>
<dbReference type="PANTHER" id="PTHR10953:SF3">
    <property type="entry name" value="UBIQUITIN-LIKE MODIFIER-ACTIVATING ENZYME ATG7"/>
    <property type="match status" value="1"/>
</dbReference>
<protein>
    <recommendedName>
        <fullName evidence="2 6">Ubiquitin-like modifier-activating enzyme ATG7</fullName>
    </recommendedName>
    <alternativeName>
        <fullName evidence="6">Autophagy-related protein 7</fullName>
    </alternativeName>
</protein>
<dbReference type="InterPro" id="IPR032197">
    <property type="entry name" value="Atg7_N"/>
</dbReference>
<evidence type="ECO:0000259" key="9">
    <source>
        <dbReference type="Pfam" id="PF16420"/>
    </source>
</evidence>
<feature type="compositionally biased region" description="Basic residues" evidence="7">
    <location>
        <begin position="109"/>
        <end position="121"/>
    </location>
</feature>
<evidence type="ECO:0000256" key="6">
    <source>
        <dbReference type="RuleBase" id="RU366022"/>
    </source>
</evidence>
<feature type="domain" description="Ubiquitin-like modifier-activating enzyme Atg7 N-terminal" evidence="9">
    <location>
        <begin position="218"/>
        <end position="551"/>
    </location>
</feature>
<dbReference type="RefSeq" id="XP_053019008.1">
    <property type="nucleotide sequence ID" value="XM_053167830.1"/>
</dbReference>
<dbReference type="Gene3D" id="3.40.140.100">
    <property type="entry name" value="Ubiquitin-like modifier-activating enzyme ATG7 C-terminal domain"/>
    <property type="match status" value="1"/>
</dbReference>
<proteinExistence type="inferred from homology"/>
<keyword evidence="3 6" id="KW-0813">Transport</keyword>
<comment type="function">
    <text evidence="6">E1-like activating enzyme involved in the 2 ubiquitin-like systems required for cytoplasm to vacuole transport (Cvt) and autophagy. Activates ATG12 for its conjugation with ATG5 and ATG8 for its conjugation with phosphatidylethanolamine. Both systems are needed for the ATG8 association to Cvt vesicles and autophagosomes membranes. Autophagy is essential for maintenance of amino acid levels and protein synthesis under nitrogen starvation. Required for selective autophagic degradation of the nucleus (nucleophagy) as well as for mitophagy which contributes to regulate mitochondrial quantity and quality by eliminating the mitochondria to a basal level to fulfill cellular energy requirements and preventing excess ROS production.</text>
</comment>
<name>A0ABY7CE22_9BASI</name>
<comment type="similarity">
    <text evidence="1 6">Belongs to the ATG7 family.</text>
</comment>
<evidence type="ECO:0000256" key="7">
    <source>
        <dbReference type="SAM" id="MobiDB-lite"/>
    </source>
</evidence>
<keyword evidence="11" id="KW-1185">Reference proteome</keyword>
<keyword evidence="5 6" id="KW-0072">Autophagy</keyword>
<evidence type="ECO:0000256" key="5">
    <source>
        <dbReference type="ARBA" id="ARBA00023006"/>
    </source>
</evidence>
<keyword evidence="6" id="KW-0963">Cytoplasm</keyword>
<dbReference type="CDD" id="cd01486">
    <property type="entry name" value="Apg7"/>
    <property type="match status" value="1"/>
</dbReference>
<dbReference type="SUPFAM" id="SSF69572">
    <property type="entry name" value="Activating enzymes of the ubiquitin-like proteins"/>
    <property type="match status" value="1"/>
</dbReference>
<evidence type="ECO:0000256" key="3">
    <source>
        <dbReference type="ARBA" id="ARBA00022448"/>
    </source>
</evidence>
<dbReference type="Gene3D" id="3.40.50.720">
    <property type="entry name" value="NAD(P)-binding Rossmann-like Domain"/>
    <property type="match status" value="1"/>
</dbReference>
<evidence type="ECO:0000313" key="10">
    <source>
        <dbReference type="EMBL" id="WAQ83453.1"/>
    </source>
</evidence>
<dbReference type="InterPro" id="IPR035985">
    <property type="entry name" value="Ubiquitin-activating_enz"/>
</dbReference>
<evidence type="ECO:0000256" key="4">
    <source>
        <dbReference type="ARBA" id="ARBA00022927"/>
    </source>
</evidence>
<keyword evidence="6" id="KW-0833">Ubl conjugation pathway</keyword>
<dbReference type="Proteomes" id="UP001164743">
    <property type="component" value="Chromosome 3A"/>
</dbReference>
<dbReference type="Pfam" id="PF16420">
    <property type="entry name" value="ATG7_N"/>
    <property type="match status" value="1"/>
</dbReference>
<feature type="compositionally biased region" description="Acidic residues" evidence="7">
    <location>
        <begin position="58"/>
        <end position="86"/>
    </location>
</feature>
<evidence type="ECO:0000313" key="11">
    <source>
        <dbReference type="Proteomes" id="UP001164743"/>
    </source>
</evidence>
<accession>A0ABY7CE22</accession>
<dbReference type="Pfam" id="PF00899">
    <property type="entry name" value="ThiF"/>
    <property type="match status" value="1"/>
</dbReference>
<dbReference type="InterPro" id="IPR042523">
    <property type="entry name" value="Atg7_N_2"/>
</dbReference>
<comment type="subcellular location">
    <subcellularLocation>
        <location evidence="6">Cytoplasm</location>
    </subcellularLocation>
    <subcellularLocation>
        <location evidence="6">Preautophagosomal structure</location>
    </subcellularLocation>
</comment>
<dbReference type="Gene3D" id="3.40.140.70">
    <property type="entry name" value="Ubiquitin-like modifier-activating enzyme ATG7 N-terminal domain"/>
    <property type="match status" value="1"/>
</dbReference>
<dbReference type="NCBIfam" id="TIGR01381">
    <property type="entry name" value="E1_like_apg7"/>
    <property type="match status" value="1"/>
</dbReference>
<dbReference type="InterPro" id="IPR045886">
    <property type="entry name" value="ThiF/MoeB/HesA"/>
</dbReference>
<dbReference type="PANTHER" id="PTHR10953">
    <property type="entry name" value="UBIQUITIN-ACTIVATING ENZYME E1"/>
    <property type="match status" value="1"/>
</dbReference>
<dbReference type="InterPro" id="IPR000594">
    <property type="entry name" value="ThiF_NAD_FAD-bd"/>
</dbReference>
<comment type="subunit">
    <text evidence="6">Homodimer.</text>
</comment>
<evidence type="ECO:0000256" key="2">
    <source>
        <dbReference type="ARBA" id="ARBA00017647"/>
    </source>
</evidence>
<keyword evidence="4 6" id="KW-0653">Protein transport</keyword>
<feature type="domain" description="THIF-type NAD/FAD binding fold" evidence="8">
    <location>
        <begin position="568"/>
        <end position="816"/>
    </location>
</feature>
<dbReference type="GeneID" id="77808725"/>
<dbReference type="InterPro" id="IPR006285">
    <property type="entry name" value="Atg7"/>
</dbReference>